<comment type="caution">
    <text evidence="4">The sequence shown here is derived from an EMBL/GenBank/DDBJ whole genome shotgun (WGS) entry which is preliminary data.</text>
</comment>
<gene>
    <name evidence="4" type="ORF">HCN56_16975</name>
</gene>
<reference evidence="4 5" key="1">
    <citation type="submission" date="2020-03" db="EMBL/GenBank/DDBJ databases">
        <title>Draft genome of Streptomyces sp. ventii, isolated from the Axial Seamount in the Pacific Ocean, and resequencing of the two type strains Streptomyces lonarensis strain NCL 716 and Streptomyces bohaiensis strain 11A07.</title>
        <authorList>
            <person name="Loughran R.M."/>
            <person name="Pfannmuller K.M."/>
            <person name="Wasson B.J."/>
            <person name="Deadmond M.C."/>
            <person name="Paddock B.E."/>
            <person name="Koyack M.J."/>
            <person name="Gallegos D.A."/>
            <person name="Mitchell E.A."/>
            <person name="Ushijima B."/>
            <person name="Saw J.H."/>
            <person name="Mcphail K.L."/>
            <person name="Videau P."/>
        </authorList>
    </citation>
    <scope>NUCLEOTIDE SEQUENCE [LARGE SCALE GENOMIC DNA]</scope>
    <source>
        <strain evidence="4 5">NCL716</strain>
    </source>
</reference>
<sequence length="268" mass="27050">MTRLSLADQTDAAGLAAFLTRQLKWDRAAAVRLRASGDGVLAAFSRPARFEVLAVRTSRLASAGTAAAAAVQPGAPGTGGPAPAGGRGAAQSSGAVQPAGAGVSAGGPAELDATVSAGQLLDSIDERAASLAVPPPVTGPSWAGVLPPRGQWRRVAEPSLAEVRAEAAAVVAEFRSRSEALRDAERTRAALDALADEIWNRPLPGTGLPLRAVHAAHALGFLQPVADLAPDEVPVPVLAAGAWLRLRTPHGSTAVRVAGRGGLSLTPL</sequence>
<dbReference type="AlphaFoldDB" id="A0A7X6D2Z2"/>
<dbReference type="Pfam" id="PF26572">
    <property type="entry name" value="DUF8185"/>
    <property type="match status" value="1"/>
</dbReference>
<evidence type="ECO:0000313" key="4">
    <source>
        <dbReference type="EMBL" id="NJQ07233.1"/>
    </source>
</evidence>
<evidence type="ECO:0000256" key="1">
    <source>
        <dbReference type="SAM" id="MobiDB-lite"/>
    </source>
</evidence>
<feature type="compositionally biased region" description="Low complexity" evidence="1">
    <location>
        <begin position="89"/>
        <end position="107"/>
    </location>
</feature>
<dbReference type="RefSeq" id="WP_167972059.1">
    <property type="nucleotide sequence ID" value="NZ_BHZG01000300.1"/>
</dbReference>
<evidence type="ECO:0000313" key="5">
    <source>
        <dbReference type="Proteomes" id="UP000578686"/>
    </source>
</evidence>
<dbReference type="InterPro" id="IPR058498">
    <property type="entry name" value="DUF8185"/>
</dbReference>
<protein>
    <submittedName>
        <fullName evidence="4">Uncharacterized protein</fullName>
    </submittedName>
</protein>
<organism evidence="4 5">
    <name type="scientific">Streptomyces lonarensis</name>
    <dbReference type="NCBI Taxonomy" id="700599"/>
    <lineage>
        <taxon>Bacteria</taxon>
        <taxon>Bacillati</taxon>
        <taxon>Actinomycetota</taxon>
        <taxon>Actinomycetes</taxon>
        <taxon>Kitasatosporales</taxon>
        <taxon>Streptomycetaceae</taxon>
        <taxon>Streptomyces</taxon>
    </lineage>
</organism>
<accession>A0A7X6D2Z2</accession>
<feature type="region of interest" description="Disordered" evidence="1">
    <location>
        <begin position="70"/>
        <end position="107"/>
    </location>
</feature>
<feature type="compositionally biased region" description="Gly residues" evidence="1">
    <location>
        <begin position="76"/>
        <end position="88"/>
    </location>
</feature>
<proteinExistence type="predicted"/>
<feature type="domain" description="DUF8010" evidence="2">
    <location>
        <begin position="2"/>
        <end position="62"/>
    </location>
</feature>
<dbReference type="Proteomes" id="UP000578686">
    <property type="component" value="Unassembled WGS sequence"/>
</dbReference>
<dbReference type="InterPro" id="IPR058323">
    <property type="entry name" value="DUF8010"/>
</dbReference>
<dbReference type="Pfam" id="PF26035">
    <property type="entry name" value="DUF8010"/>
    <property type="match status" value="1"/>
</dbReference>
<feature type="domain" description="DUF8185" evidence="3">
    <location>
        <begin position="147"/>
        <end position="258"/>
    </location>
</feature>
<keyword evidence="5" id="KW-1185">Reference proteome</keyword>
<dbReference type="EMBL" id="JAAVJD010000141">
    <property type="protein sequence ID" value="NJQ07233.1"/>
    <property type="molecule type" value="Genomic_DNA"/>
</dbReference>
<evidence type="ECO:0000259" key="2">
    <source>
        <dbReference type="Pfam" id="PF26035"/>
    </source>
</evidence>
<name>A0A7X6D2Z2_9ACTN</name>
<evidence type="ECO:0000259" key="3">
    <source>
        <dbReference type="Pfam" id="PF26572"/>
    </source>
</evidence>